<evidence type="ECO:0000313" key="3">
    <source>
        <dbReference type="Ensembl" id="ENSUAMP00000024595.1"/>
    </source>
</evidence>
<dbReference type="AlphaFoldDB" id="A0A452RYJ5"/>
<keyword evidence="4" id="KW-1185">Reference proteome</keyword>
<dbReference type="InterPro" id="IPR001909">
    <property type="entry name" value="KRAB"/>
</dbReference>
<protein>
    <recommendedName>
        <fullName evidence="2">KRAB domain-containing protein</fullName>
    </recommendedName>
</protein>
<dbReference type="PROSITE" id="PS50805">
    <property type="entry name" value="KRAB"/>
    <property type="match status" value="1"/>
</dbReference>
<dbReference type="GO" id="GO:0006355">
    <property type="term" value="P:regulation of DNA-templated transcription"/>
    <property type="evidence" value="ECO:0007669"/>
    <property type="project" value="InterPro"/>
</dbReference>
<dbReference type="SMART" id="SM00349">
    <property type="entry name" value="KRAB"/>
    <property type="match status" value="1"/>
</dbReference>
<dbReference type="Ensembl" id="ENSUAMT00000027460.1">
    <property type="protein sequence ID" value="ENSUAMP00000024595.1"/>
    <property type="gene ID" value="ENSUAMG00000019194.1"/>
</dbReference>
<sequence>MRNTIKISFFFSVLLATFQVLSTRPSLYSASPQKGCPEEEGLVHGFLTSWLPDLVTFEDVAVEFTQEEWALLDPSQRTLYRDVMRENCRNLASLGYHVDKPNLISQLEQEDKVTTEEQGILPGTCPGEQQADRWI</sequence>
<feature type="domain" description="KRAB" evidence="2">
    <location>
        <begin position="55"/>
        <end position="126"/>
    </location>
</feature>
<dbReference type="OMA" id="EQQADRW"/>
<feature type="signal peptide" evidence="1">
    <location>
        <begin position="1"/>
        <end position="23"/>
    </location>
</feature>
<dbReference type="Proteomes" id="UP000291022">
    <property type="component" value="Unassembled WGS sequence"/>
</dbReference>
<dbReference type="InterPro" id="IPR036051">
    <property type="entry name" value="KRAB_dom_sf"/>
</dbReference>
<evidence type="ECO:0000259" key="2">
    <source>
        <dbReference type="PROSITE" id="PS50805"/>
    </source>
</evidence>
<organism evidence="3 4">
    <name type="scientific">Ursus americanus</name>
    <name type="common">American black bear</name>
    <name type="synonym">Euarctos americanus</name>
    <dbReference type="NCBI Taxonomy" id="9643"/>
    <lineage>
        <taxon>Eukaryota</taxon>
        <taxon>Metazoa</taxon>
        <taxon>Chordata</taxon>
        <taxon>Craniata</taxon>
        <taxon>Vertebrata</taxon>
        <taxon>Euteleostomi</taxon>
        <taxon>Mammalia</taxon>
        <taxon>Eutheria</taxon>
        <taxon>Laurasiatheria</taxon>
        <taxon>Carnivora</taxon>
        <taxon>Caniformia</taxon>
        <taxon>Ursidae</taxon>
        <taxon>Ursus</taxon>
    </lineage>
</organism>
<dbReference type="STRING" id="9643.ENSUAMP00000024595"/>
<keyword evidence="1" id="KW-0732">Signal</keyword>
<dbReference type="Pfam" id="PF01352">
    <property type="entry name" value="KRAB"/>
    <property type="match status" value="1"/>
</dbReference>
<reference evidence="4" key="1">
    <citation type="submission" date="2016-06" db="EMBL/GenBank/DDBJ databases">
        <title>De novo assembly and RNA-Seq shows season-dependent expression and editing in black bear kidneys.</title>
        <authorList>
            <person name="Korstanje R."/>
            <person name="Srivastava A."/>
            <person name="Sarsani V.K."/>
            <person name="Sheehan S.M."/>
            <person name="Seger R.L."/>
            <person name="Barter M.E."/>
            <person name="Lindqvist C."/>
            <person name="Brody L.C."/>
            <person name="Mullikin J.C."/>
        </authorList>
    </citation>
    <scope>NUCLEOTIDE SEQUENCE [LARGE SCALE GENOMIC DNA]</scope>
</reference>
<dbReference type="PANTHER" id="PTHR23232:SF142">
    <property type="entry name" value="GASTRULA ZINC FINGER PROTEIN XLCGF57.1-LIKE-RELATED"/>
    <property type="match status" value="1"/>
</dbReference>
<name>A0A452RYJ5_URSAM</name>
<evidence type="ECO:0000256" key="1">
    <source>
        <dbReference type="SAM" id="SignalP"/>
    </source>
</evidence>
<dbReference type="InterPro" id="IPR050169">
    <property type="entry name" value="Krueppel_C2H2_ZnF"/>
</dbReference>
<dbReference type="GeneTree" id="ENSGT00940000160844"/>
<dbReference type="SUPFAM" id="SSF109640">
    <property type="entry name" value="KRAB domain (Kruppel-associated box)"/>
    <property type="match status" value="1"/>
</dbReference>
<evidence type="ECO:0000313" key="4">
    <source>
        <dbReference type="Proteomes" id="UP000291022"/>
    </source>
</evidence>
<dbReference type="Gene3D" id="6.10.140.140">
    <property type="match status" value="1"/>
</dbReference>
<reference evidence="3" key="2">
    <citation type="submission" date="2025-08" db="UniProtKB">
        <authorList>
            <consortium name="Ensembl"/>
        </authorList>
    </citation>
    <scope>IDENTIFICATION</scope>
</reference>
<dbReference type="CDD" id="cd07765">
    <property type="entry name" value="KRAB_A-box"/>
    <property type="match status" value="1"/>
</dbReference>
<accession>A0A452RYJ5</accession>
<dbReference type="PANTHER" id="PTHR23232">
    <property type="entry name" value="KRAB DOMAIN C2H2 ZINC FINGER"/>
    <property type="match status" value="1"/>
</dbReference>
<reference evidence="3" key="3">
    <citation type="submission" date="2025-09" db="UniProtKB">
        <authorList>
            <consortium name="Ensembl"/>
        </authorList>
    </citation>
    <scope>IDENTIFICATION</scope>
</reference>
<feature type="chain" id="PRO_5019305173" description="KRAB domain-containing protein" evidence="1">
    <location>
        <begin position="24"/>
        <end position="135"/>
    </location>
</feature>
<proteinExistence type="predicted"/>